<dbReference type="CDD" id="cd05930">
    <property type="entry name" value="A_NRPS"/>
    <property type="match status" value="2"/>
</dbReference>
<dbReference type="PROSITE" id="PS00455">
    <property type="entry name" value="AMP_BINDING"/>
    <property type="match status" value="2"/>
</dbReference>
<dbReference type="PANTHER" id="PTHR45527">
    <property type="entry name" value="NONRIBOSOMAL PEPTIDE SYNTHETASE"/>
    <property type="match status" value="1"/>
</dbReference>
<dbReference type="Proteomes" id="UP001548189">
    <property type="component" value="Unassembled WGS sequence"/>
</dbReference>
<dbReference type="SUPFAM" id="SSF47336">
    <property type="entry name" value="ACP-like"/>
    <property type="match status" value="2"/>
</dbReference>
<sequence>MQTLTELLAQLSQKSIKLSVNNDELVCYAPKGALNQSIISAIEYFKPTLMALLAQGTPVHKFNKYNEDDNSQLKLTTNHCDTTTETLDRVYQIFVQQVKANPHKAALIYQDQKLSYLQLLQKSQQLAEYLIACGIQSEMLVAICMPKCPEMIIAILGCLMAGAAYVPVDPDYPTERINFLINDSQATIGLTHQAVYASITATTSQPDKPHVLQWICVNWEQLPNPHYPAHLVNSSVIANEGDINTSATGQSESCSPLAYVIYTSGTTGQPKGVMIEHASLLNHNQAAQALYQITAQDNHLLFSSISFDLFVEELFISLNAGATIVIEEKNQLLTLSYLRKVITQKSISVLNLPTALFHQLVSTEFDFKGIKTIIVGGEALAHDCALACVTTYPELRLFNTYGPTETTIICTAVQVTEKLLTEYESVPIGKPIANISLYLLNEKLQPVLPGESGEICVSGIALARGYWNQPQLTQTRFPFCSWQPRQRLYQTGDLAKQMNDGQLIYLGRIDQQLKLNGFRIEPSEIESQLHTHPDIQQAVVFVHHSSGTHKQLIAAYTSRTSQALDEKHLQHLLNTRLPKYMCPGQYFYLSEIPLTVNGKVDYQQLQQQYHLWFEHQQTIADSNAEVGQNISPESPELAQLVSQLVQLWCDISHITISQIKPSQSLTLQGGHSLAIMQLAAEITAQLECSVSVGKLFQLDNLEAIARWLVSNKDNNSQQMNLFIPASGKVQGKLTAGQQGIWLIDQMGLQKQSYNEIEVKGLRAAISVEQCQQALNFLVERHSALRTVFNEEEGIPYQKIIPFDKFQWALIAVDENDVKDELGAEKNTAKETTLSKPQQAINHWVMQQGKVTFNLSQGPLFHFVLLNCNGEQYLLANIHHIICDGWSFAIFWQELDSLLDNFSQCRSQLKSSPINFIDYAVSQSVSPVALTQQLGYWQQKLQAAEPTRLALSGSLNSESFAAQTEYFSLGKVLTQKFNQFANDNQTTQYVLLLSILKLLVFKYTGTSDICIGTANANRNHAQVTQMIGMFVNSLALRTQFNPTIDFTALLHAVKTTCYEAYANQQVAFEKIVEVINPQRDITTNPFFQIMLVLQTMPNNQPFKILTDMAVPVVQSKFDFTLEFEEVDEQLYGRIVYRQALYSSVQIRRLLKHYLSLCQQIVTHKNISLAKIDILSLAERQQIFQRFNRPIVKWNNQLSLFDLFYEQVIRTPDKIAVFADSSSISYRQLYARSLLLADYLKEYGVKLNDPVVLMMPPGTQYMIGLFALLAIGASYVPLDPDLPVLRITHILNDCSPAMVLISDDVQPFPEQQVPERQVPERQVPEKSVIHPFNRVNLDTFFTCLNNDDFEQDLRQNLTENLTKNISSASDSDSDSDSDSLVQKFERLVSLKAPHPYRSVHQDDIVYIIYTSGSTGKPKGVANYHSSLINLCHWYNKNYQITSDDKTMIISHFGFDLTQRILIAPLITGAQLILNHHYDPEVIVDRIKQHQVSWINCAPSSFYGLVEADVSKLDSIKRVILGGEKIQPEKLMQWFVRRQHSAELYNSYGPTETCAVAAQHRCHTLNEVHLVGKPIDNVQVYILNSQNQLQPVGVAGELCIAGAGVAKGYINQPILTEQKFIHNPFVPHQRIYKTGDMARWTEQGELELIGRIDQQVKLRGYRIEIEEIEAAILQLEAIKDCAVVVTVVDNQQSLIAFYVLANRHQNEESEAGIETEQALQQTTSVDYFKQHLKSYLPNYMIPTSYNQIDSIPRSVNGKTDRQYLQQLNVDIAKSTQRVEPKNQIEQFLLAQWSDLLRRSTNSIGTQDSFFETGGHSLLATQLISRIRGEYQLTLTLKDIFTADTICAQAEIINTLLTHQRSLDSTTENNNNNNSQQFDEGML</sequence>
<dbReference type="Pfam" id="PF00668">
    <property type="entry name" value="Condensation"/>
    <property type="match status" value="1"/>
</dbReference>
<dbReference type="PROSITE" id="PS00012">
    <property type="entry name" value="PHOSPHOPANTETHEINE"/>
    <property type="match status" value="1"/>
</dbReference>
<dbReference type="InterPro" id="IPR044894">
    <property type="entry name" value="TubC_N_sf"/>
</dbReference>
<dbReference type="InterPro" id="IPR009081">
    <property type="entry name" value="PP-bd_ACP"/>
</dbReference>
<dbReference type="Pfam" id="PF00550">
    <property type="entry name" value="PP-binding"/>
    <property type="match status" value="2"/>
</dbReference>
<dbReference type="SUPFAM" id="SSF52777">
    <property type="entry name" value="CoA-dependent acyltransferases"/>
    <property type="match status" value="2"/>
</dbReference>
<evidence type="ECO:0000313" key="2">
    <source>
        <dbReference type="Proteomes" id="UP001548189"/>
    </source>
</evidence>
<dbReference type="Gene3D" id="3.30.559.10">
    <property type="entry name" value="Chloramphenicol acetyltransferase-like domain"/>
    <property type="match status" value="1"/>
</dbReference>
<dbReference type="InterPro" id="IPR036736">
    <property type="entry name" value="ACP-like_sf"/>
</dbReference>
<dbReference type="CDD" id="cd19531">
    <property type="entry name" value="LCL_NRPS-like"/>
    <property type="match status" value="1"/>
</dbReference>
<dbReference type="InterPro" id="IPR010071">
    <property type="entry name" value="AA_adenyl_dom"/>
</dbReference>
<dbReference type="Gene3D" id="3.40.50.12780">
    <property type="entry name" value="N-terminal domain of ligase-like"/>
    <property type="match status" value="1"/>
</dbReference>
<dbReference type="Gene3D" id="3.30.300.30">
    <property type="match status" value="2"/>
</dbReference>
<dbReference type="InterPro" id="IPR023213">
    <property type="entry name" value="CAT-like_dom_sf"/>
</dbReference>
<name>A0ABV2BY12_9GAMM</name>
<gene>
    <name evidence="1" type="ORF">ABVT43_16725</name>
</gene>
<dbReference type="Gene3D" id="1.10.1200.10">
    <property type="entry name" value="ACP-like"/>
    <property type="match status" value="2"/>
</dbReference>
<dbReference type="Gene3D" id="1.10.10.1830">
    <property type="entry name" value="Non-ribosomal peptide synthase, adenylation domain"/>
    <property type="match status" value="1"/>
</dbReference>
<dbReference type="EMBL" id="JBEVCJ010000027">
    <property type="protein sequence ID" value="MET1256789.1"/>
    <property type="molecule type" value="Genomic_DNA"/>
</dbReference>
<dbReference type="InterPro" id="IPR006162">
    <property type="entry name" value="Ppantetheine_attach_site"/>
</dbReference>
<dbReference type="InterPro" id="IPR020845">
    <property type="entry name" value="AMP-binding_CS"/>
</dbReference>
<proteinExistence type="predicted"/>
<dbReference type="InterPro" id="IPR041464">
    <property type="entry name" value="TubC_N"/>
</dbReference>
<keyword evidence="2" id="KW-1185">Reference proteome</keyword>
<evidence type="ECO:0000313" key="1">
    <source>
        <dbReference type="EMBL" id="MET1256789.1"/>
    </source>
</evidence>
<dbReference type="Pfam" id="PF13193">
    <property type="entry name" value="AMP-binding_C"/>
    <property type="match status" value="2"/>
</dbReference>
<reference evidence="1 2" key="1">
    <citation type="submission" date="2024-06" db="EMBL/GenBank/DDBJ databases">
        <authorList>
            <person name="Li F."/>
        </authorList>
    </citation>
    <scope>NUCLEOTIDE SEQUENCE [LARGE SCALE GENOMIC DNA]</scope>
    <source>
        <strain evidence="1 2">GXAS 311</strain>
    </source>
</reference>
<dbReference type="PROSITE" id="PS50075">
    <property type="entry name" value="CARRIER"/>
    <property type="match status" value="2"/>
</dbReference>
<dbReference type="InterPro" id="IPR045851">
    <property type="entry name" value="AMP-bd_C_sf"/>
</dbReference>
<dbReference type="Pfam" id="PF18563">
    <property type="entry name" value="TubC_N"/>
    <property type="match status" value="1"/>
</dbReference>
<dbReference type="InterPro" id="IPR001242">
    <property type="entry name" value="Condensation_dom"/>
</dbReference>
<protein>
    <submittedName>
        <fullName evidence="1">Amino acid adenylation domain-containing protein</fullName>
    </submittedName>
</protein>
<dbReference type="NCBIfam" id="TIGR01733">
    <property type="entry name" value="AA-adenyl-dom"/>
    <property type="match status" value="1"/>
</dbReference>
<dbReference type="InterPro" id="IPR042099">
    <property type="entry name" value="ANL_N_sf"/>
</dbReference>
<dbReference type="Pfam" id="PF00501">
    <property type="entry name" value="AMP-binding"/>
    <property type="match status" value="2"/>
</dbReference>
<dbReference type="PANTHER" id="PTHR45527:SF1">
    <property type="entry name" value="FATTY ACID SYNTHASE"/>
    <property type="match status" value="1"/>
</dbReference>
<accession>A0ABV2BY12</accession>
<dbReference type="Gene3D" id="2.30.38.10">
    <property type="entry name" value="Luciferase, Domain 3"/>
    <property type="match status" value="1"/>
</dbReference>
<dbReference type="Gene3D" id="3.30.559.30">
    <property type="entry name" value="Nonribosomal peptide synthetase, condensation domain"/>
    <property type="match status" value="1"/>
</dbReference>
<dbReference type="NCBIfam" id="NF003417">
    <property type="entry name" value="PRK04813.1"/>
    <property type="match status" value="3"/>
</dbReference>
<dbReference type="InterPro" id="IPR025110">
    <property type="entry name" value="AMP-bd_C"/>
</dbReference>
<dbReference type="SMART" id="SM00823">
    <property type="entry name" value="PKS_PP"/>
    <property type="match status" value="2"/>
</dbReference>
<dbReference type="SUPFAM" id="SSF56801">
    <property type="entry name" value="Acetyl-CoA synthetase-like"/>
    <property type="match status" value="2"/>
</dbReference>
<dbReference type="InterPro" id="IPR000873">
    <property type="entry name" value="AMP-dep_synth/lig_dom"/>
</dbReference>
<comment type="caution">
    <text evidence="1">The sequence shown here is derived from an EMBL/GenBank/DDBJ whole genome shotgun (WGS) entry which is preliminary data.</text>
</comment>
<organism evidence="1 2">
    <name type="scientific">Aliikangiella maris</name>
    <dbReference type="NCBI Taxonomy" id="3162458"/>
    <lineage>
        <taxon>Bacteria</taxon>
        <taxon>Pseudomonadati</taxon>
        <taxon>Pseudomonadota</taxon>
        <taxon>Gammaproteobacteria</taxon>
        <taxon>Oceanospirillales</taxon>
        <taxon>Pleioneaceae</taxon>
        <taxon>Aliikangiella</taxon>
    </lineage>
</organism>
<dbReference type="Gene3D" id="3.40.50.980">
    <property type="match status" value="2"/>
</dbReference>
<dbReference type="InterPro" id="IPR020806">
    <property type="entry name" value="PKS_PP-bd"/>
</dbReference>